<keyword evidence="6" id="KW-1185">Reference proteome</keyword>
<feature type="repeat" description="WD" evidence="3">
    <location>
        <begin position="448"/>
        <end position="490"/>
    </location>
</feature>
<reference evidence="5 6" key="1">
    <citation type="journal article" date="2024" name="G3 (Bethesda)">
        <title>Genome assembly of Hibiscus sabdariffa L. provides insights into metabolisms of medicinal natural products.</title>
        <authorList>
            <person name="Kim T."/>
        </authorList>
    </citation>
    <scope>NUCLEOTIDE SEQUENCE [LARGE SCALE GENOMIC DNA]</scope>
    <source>
        <strain evidence="5">TK-2024</strain>
        <tissue evidence="5">Old leaves</tissue>
    </source>
</reference>
<feature type="region of interest" description="Disordered" evidence="4">
    <location>
        <begin position="191"/>
        <end position="219"/>
    </location>
</feature>
<comment type="caution">
    <text evidence="5">The sequence shown here is derived from an EMBL/GenBank/DDBJ whole genome shotgun (WGS) entry which is preliminary data.</text>
</comment>
<feature type="repeat" description="WD" evidence="3">
    <location>
        <begin position="303"/>
        <end position="344"/>
    </location>
</feature>
<sequence length="763" mass="85508">MAFRFKPWGYLWNSGFFFPLTFRGSPGFQGLSEIMGSYLEEEDQLFDTREEISSASEKCGSSPDLDQVDDFVDSFDRFRFWSMFPESVDKRRHNFSRWMGLSFNENSISGEDPGGFGRDELEQGISRISEDSGAVLRTSGLEEGVSSDQPFISFRVNDVEEPAETCSKEDHLAHQAKNLDGQIELVMAEQNQNGTSSRSQCTGSSKSVSSELSERISMPSPLVDPQLDGVFEGRPAIDVKRKVKKSWLRKLGAMAHIVDRHVEVPSKPGNHESAFAEKMKRVRPHSSSKHSKELSSLYCGQEFVAHEGSILTMKFSLDGKFLATAGEDCIVRVWKIVEDDSLDKFDFEDLDPSCLYFRMNHLSQLIPLNVDKERIDKIKRGVRRSSDSTCVIFPPKVFRVLEKPVHEFQGHNAEILALSWSKEGFLLSSSVDKTVRLWQVGCDRCLRVFPHNNYVTSVAFNPVDDNYFISGSIDGKVRFWEVLRGQVIDYTDVRDIVTAVCYRPDGKGGIVGSMTGSCRFFDIIGTRLQLEEPIYLGKKKLPGKMVTGFEFSPTDPSKVMITSADSLVRVLSGRDVVCKVKASGFRVAVSQISATFSQDGKQIISASEDSNIYIWNYANQEKSCSKVKSISSCQSFLSHNTSVAIPWRRTETIPAALTSLEQLGGDVRHREVEPEQPMPHSSPDCFSALLESLTKGSPTWPEETLPNASADTFASDACRFELKVLKSAYQSMLSSHKWGLVIVTASWDGRIRTYLNYGLPIRL</sequence>
<evidence type="ECO:0000313" key="5">
    <source>
        <dbReference type="EMBL" id="KAK9027382.1"/>
    </source>
</evidence>
<keyword evidence="1 3" id="KW-0853">WD repeat</keyword>
<dbReference type="SMART" id="SM00320">
    <property type="entry name" value="WD40"/>
    <property type="match status" value="7"/>
</dbReference>
<proteinExistence type="predicted"/>
<evidence type="ECO:0000256" key="2">
    <source>
        <dbReference type="ARBA" id="ARBA00022737"/>
    </source>
</evidence>
<evidence type="ECO:0000256" key="3">
    <source>
        <dbReference type="PROSITE-ProRule" id="PRU00221"/>
    </source>
</evidence>
<dbReference type="PRINTS" id="PR00320">
    <property type="entry name" value="GPROTEINBRPT"/>
</dbReference>
<dbReference type="Gene3D" id="2.130.10.10">
    <property type="entry name" value="YVTN repeat-like/Quinoprotein amine dehydrogenase"/>
    <property type="match status" value="3"/>
</dbReference>
<dbReference type="Proteomes" id="UP001396334">
    <property type="component" value="Unassembled WGS sequence"/>
</dbReference>
<feature type="compositionally biased region" description="Polar residues" evidence="4">
    <location>
        <begin position="191"/>
        <end position="203"/>
    </location>
</feature>
<organism evidence="5 6">
    <name type="scientific">Hibiscus sabdariffa</name>
    <name type="common">roselle</name>
    <dbReference type="NCBI Taxonomy" id="183260"/>
    <lineage>
        <taxon>Eukaryota</taxon>
        <taxon>Viridiplantae</taxon>
        <taxon>Streptophyta</taxon>
        <taxon>Embryophyta</taxon>
        <taxon>Tracheophyta</taxon>
        <taxon>Spermatophyta</taxon>
        <taxon>Magnoliopsida</taxon>
        <taxon>eudicotyledons</taxon>
        <taxon>Gunneridae</taxon>
        <taxon>Pentapetalae</taxon>
        <taxon>rosids</taxon>
        <taxon>malvids</taxon>
        <taxon>Malvales</taxon>
        <taxon>Malvaceae</taxon>
        <taxon>Malvoideae</taxon>
        <taxon>Hibiscus</taxon>
    </lineage>
</organism>
<evidence type="ECO:0000256" key="4">
    <source>
        <dbReference type="SAM" id="MobiDB-lite"/>
    </source>
</evidence>
<dbReference type="EMBL" id="JBBPBN010000012">
    <property type="protein sequence ID" value="KAK9027382.1"/>
    <property type="molecule type" value="Genomic_DNA"/>
</dbReference>
<dbReference type="Pfam" id="PF00400">
    <property type="entry name" value="WD40"/>
    <property type="match status" value="4"/>
</dbReference>
<dbReference type="InterPro" id="IPR020472">
    <property type="entry name" value="WD40_PAC1"/>
</dbReference>
<feature type="compositionally biased region" description="Low complexity" evidence="4">
    <location>
        <begin position="204"/>
        <end position="217"/>
    </location>
</feature>
<evidence type="ECO:0000313" key="6">
    <source>
        <dbReference type="Proteomes" id="UP001396334"/>
    </source>
</evidence>
<dbReference type="InterPro" id="IPR036322">
    <property type="entry name" value="WD40_repeat_dom_sf"/>
</dbReference>
<feature type="repeat" description="WD" evidence="3">
    <location>
        <begin position="408"/>
        <end position="448"/>
    </location>
</feature>
<dbReference type="InterPro" id="IPR040324">
    <property type="entry name" value="WDR44/Dgr2"/>
</dbReference>
<accession>A0ABR2SR16</accession>
<dbReference type="InterPro" id="IPR015943">
    <property type="entry name" value="WD40/YVTN_repeat-like_dom_sf"/>
</dbReference>
<dbReference type="SUPFAM" id="SSF50978">
    <property type="entry name" value="WD40 repeat-like"/>
    <property type="match status" value="1"/>
</dbReference>
<dbReference type="PANTHER" id="PTHR14221">
    <property type="entry name" value="WD REPEAT DOMAIN 44"/>
    <property type="match status" value="1"/>
</dbReference>
<dbReference type="InterPro" id="IPR001680">
    <property type="entry name" value="WD40_rpt"/>
</dbReference>
<feature type="repeat" description="WD" evidence="3">
    <location>
        <begin position="593"/>
        <end position="625"/>
    </location>
</feature>
<protein>
    <submittedName>
        <fullName evidence="5">Uncharacterized protein</fullName>
    </submittedName>
</protein>
<dbReference type="PROSITE" id="PS50294">
    <property type="entry name" value="WD_REPEATS_REGION"/>
    <property type="match status" value="3"/>
</dbReference>
<keyword evidence="2" id="KW-0677">Repeat</keyword>
<dbReference type="PANTHER" id="PTHR14221:SF5">
    <property type="entry name" value="TRANSDUCIN_WD40 REPEAT-LIKE SUPERFAMILY PROTEIN"/>
    <property type="match status" value="1"/>
</dbReference>
<evidence type="ECO:0000256" key="1">
    <source>
        <dbReference type="ARBA" id="ARBA00022574"/>
    </source>
</evidence>
<name>A0ABR2SR16_9ROSI</name>
<gene>
    <name evidence="5" type="ORF">V6N11_067218</name>
</gene>
<dbReference type="PROSITE" id="PS50082">
    <property type="entry name" value="WD_REPEATS_2"/>
    <property type="match status" value="4"/>
</dbReference>